<dbReference type="AlphaFoldDB" id="A2SN91"/>
<dbReference type="HOGENOM" id="CLU_2035352_0_0_4"/>
<name>A2SN91_METPP</name>
<sequence>MTQHTPGVPAPRVTLDLRRPLYDSMGHLHSVMFWSGLQLLTGSRGFLFVWDMSDGSCLIRGLAQMRLSNERRRSMLSAEPVGESERLTWTESTTVIDQARARAAAILTARRGAAADPSSAS</sequence>
<protein>
    <submittedName>
        <fullName evidence="1">Uncharacterized protein</fullName>
    </submittedName>
</protein>
<organism evidence="1 2">
    <name type="scientific">Methylibium petroleiphilum (strain ATCC BAA-1232 / LMG 22953 / PM1)</name>
    <dbReference type="NCBI Taxonomy" id="420662"/>
    <lineage>
        <taxon>Bacteria</taxon>
        <taxon>Pseudomonadati</taxon>
        <taxon>Pseudomonadota</taxon>
        <taxon>Betaproteobacteria</taxon>
        <taxon>Burkholderiales</taxon>
        <taxon>Sphaerotilaceae</taxon>
        <taxon>Methylibium</taxon>
    </lineage>
</organism>
<dbReference type="EMBL" id="CP000556">
    <property type="protein sequence ID" value="ABM97030.1"/>
    <property type="molecule type" value="Genomic_DNA"/>
</dbReference>
<geneLocation type="plasmid" evidence="1 2">
    <name>RPME01</name>
</geneLocation>
<keyword evidence="2" id="KW-1185">Reference proteome</keyword>
<proteinExistence type="predicted"/>
<reference evidence="1 2" key="1">
    <citation type="journal article" date="2007" name="J. Bacteriol.">
        <title>Whole-genome analysis of the methyl tert-butyl ether-degrading beta-proteobacterium Methylibium petroleiphilum PM1.</title>
        <authorList>
            <person name="Kane S.R."/>
            <person name="Chakicherla A.Y."/>
            <person name="Chain P.S.G."/>
            <person name="Schmidt R."/>
            <person name="Shin M.W."/>
            <person name="Legler T.C."/>
            <person name="Scow K.M."/>
            <person name="Larimer F.W."/>
            <person name="Lucas S.M."/>
            <person name="Richardson P.M."/>
            <person name="Hristova K.R."/>
        </authorList>
    </citation>
    <scope>NUCLEOTIDE SEQUENCE [LARGE SCALE GENOMIC DNA]</scope>
    <source>
        <strain evidence="2">ATCC BAA-1232 / LMG 22953 / PM1</strain>
        <plasmid evidence="1 2">RPME01</plasmid>
    </source>
</reference>
<keyword evidence="1" id="KW-0614">Plasmid</keyword>
<gene>
    <name evidence="1" type="ordered locus">Mpe_B0255</name>
</gene>
<dbReference type="RefSeq" id="WP_011831618.1">
    <property type="nucleotide sequence ID" value="NC_008826.1"/>
</dbReference>
<evidence type="ECO:0000313" key="1">
    <source>
        <dbReference type="EMBL" id="ABM97030.1"/>
    </source>
</evidence>
<dbReference type="KEGG" id="mpt:Mpe_B0255"/>
<dbReference type="Proteomes" id="UP000000366">
    <property type="component" value="Plasmid RPME01"/>
</dbReference>
<accession>A2SN91</accession>
<evidence type="ECO:0000313" key="2">
    <source>
        <dbReference type="Proteomes" id="UP000000366"/>
    </source>
</evidence>